<dbReference type="EMBL" id="OC000810">
    <property type="protein sequence ID" value="CAD7258387.1"/>
    <property type="molecule type" value="Genomic_DNA"/>
</dbReference>
<dbReference type="PROSITE" id="PS51420">
    <property type="entry name" value="RHO"/>
    <property type="match status" value="1"/>
</dbReference>
<dbReference type="CDD" id="cd00157">
    <property type="entry name" value="Rho"/>
    <property type="match status" value="1"/>
</dbReference>
<dbReference type="PROSITE" id="PS51419">
    <property type="entry name" value="RAB"/>
    <property type="match status" value="1"/>
</dbReference>
<dbReference type="GO" id="GO:0003006">
    <property type="term" value="P:developmental process involved in reproduction"/>
    <property type="evidence" value="ECO:0007669"/>
    <property type="project" value="UniProtKB-ARBA"/>
</dbReference>
<dbReference type="GO" id="GO:0003924">
    <property type="term" value="F:GTPase activity"/>
    <property type="evidence" value="ECO:0007669"/>
    <property type="project" value="InterPro"/>
</dbReference>
<accession>A0A7R9AR54</accession>
<feature type="region of interest" description="Disordered" evidence="3">
    <location>
        <begin position="1"/>
        <end position="23"/>
    </location>
</feature>
<dbReference type="SMART" id="SM00175">
    <property type="entry name" value="RAB"/>
    <property type="match status" value="1"/>
</dbReference>
<dbReference type="SMART" id="SM00174">
    <property type="entry name" value="RHO"/>
    <property type="match status" value="1"/>
</dbReference>
<dbReference type="GO" id="GO:0007264">
    <property type="term" value="P:small GTPase-mediated signal transduction"/>
    <property type="evidence" value="ECO:0007669"/>
    <property type="project" value="InterPro"/>
</dbReference>
<dbReference type="SUPFAM" id="SSF52540">
    <property type="entry name" value="P-loop containing nucleoside triphosphate hydrolases"/>
    <property type="match status" value="1"/>
</dbReference>
<dbReference type="Pfam" id="PF06757">
    <property type="entry name" value="Ins_allergen_rp"/>
    <property type="match status" value="1"/>
</dbReference>
<dbReference type="GO" id="GO:0005525">
    <property type="term" value="F:GTP binding"/>
    <property type="evidence" value="ECO:0007669"/>
    <property type="project" value="UniProtKB-KW"/>
</dbReference>
<dbReference type="InterPro" id="IPR001806">
    <property type="entry name" value="Small_GTPase"/>
</dbReference>
<dbReference type="GO" id="GO:0035006">
    <property type="term" value="P:melanization defense response"/>
    <property type="evidence" value="ECO:0007669"/>
    <property type="project" value="UniProtKB-ARBA"/>
</dbReference>
<name>A0A7R9AR54_TIMSH</name>
<keyword evidence="2" id="KW-0342">GTP-binding</keyword>
<organism evidence="4">
    <name type="scientific">Timema shepardi</name>
    <name type="common">Walking stick</name>
    <dbReference type="NCBI Taxonomy" id="629360"/>
    <lineage>
        <taxon>Eukaryota</taxon>
        <taxon>Metazoa</taxon>
        <taxon>Ecdysozoa</taxon>
        <taxon>Arthropoda</taxon>
        <taxon>Hexapoda</taxon>
        <taxon>Insecta</taxon>
        <taxon>Pterygota</taxon>
        <taxon>Neoptera</taxon>
        <taxon>Polyneoptera</taxon>
        <taxon>Phasmatodea</taxon>
        <taxon>Timematodea</taxon>
        <taxon>Timematoidea</taxon>
        <taxon>Timematidae</taxon>
        <taxon>Timema</taxon>
    </lineage>
</organism>
<dbReference type="InterPro" id="IPR027417">
    <property type="entry name" value="P-loop_NTPase"/>
</dbReference>
<dbReference type="PRINTS" id="PR00449">
    <property type="entry name" value="RASTRNSFRMNG"/>
</dbReference>
<reference evidence="4" key="1">
    <citation type="submission" date="2020-11" db="EMBL/GenBank/DDBJ databases">
        <authorList>
            <person name="Tran Van P."/>
        </authorList>
    </citation>
    <scope>NUCLEOTIDE SEQUENCE</scope>
</reference>
<evidence type="ECO:0000256" key="1">
    <source>
        <dbReference type="ARBA" id="ARBA00022741"/>
    </source>
</evidence>
<dbReference type="NCBIfam" id="TIGR00231">
    <property type="entry name" value="small_GTP"/>
    <property type="match status" value="1"/>
</dbReference>
<dbReference type="PANTHER" id="PTHR24072">
    <property type="entry name" value="RHO FAMILY GTPASE"/>
    <property type="match status" value="1"/>
</dbReference>
<evidence type="ECO:0000256" key="2">
    <source>
        <dbReference type="ARBA" id="ARBA00023134"/>
    </source>
</evidence>
<dbReference type="InterPro" id="IPR003578">
    <property type="entry name" value="Small_GTPase_Rho"/>
</dbReference>
<dbReference type="GO" id="GO:0001667">
    <property type="term" value="P:ameboidal-type cell migration"/>
    <property type="evidence" value="ECO:0007669"/>
    <property type="project" value="UniProtKB-ARBA"/>
</dbReference>
<evidence type="ECO:0000256" key="3">
    <source>
        <dbReference type="SAM" id="MobiDB-lite"/>
    </source>
</evidence>
<gene>
    <name evidence="4" type="ORF">TSIB3V08_LOCUS2624</name>
</gene>
<dbReference type="GO" id="GO:0035099">
    <property type="term" value="P:hemocyte migration"/>
    <property type="evidence" value="ECO:0007669"/>
    <property type="project" value="UniProtKB-ARBA"/>
</dbReference>
<dbReference type="Pfam" id="PF00071">
    <property type="entry name" value="Ras"/>
    <property type="match status" value="2"/>
</dbReference>
<dbReference type="SMART" id="SM00173">
    <property type="entry name" value="RAS"/>
    <property type="match status" value="1"/>
</dbReference>
<dbReference type="InterPro" id="IPR005225">
    <property type="entry name" value="Small_GTP-bd"/>
</dbReference>
<dbReference type="Gene3D" id="3.40.50.300">
    <property type="entry name" value="P-loop containing nucleotide triphosphate hydrolases"/>
    <property type="match status" value="2"/>
</dbReference>
<dbReference type="InterPro" id="IPR010629">
    <property type="entry name" value="Ins_allergen"/>
</dbReference>
<protein>
    <submittedName>
        <fullName evidence="4">Uncharacterized protein</fullName>
    </submittedName>
</protein>
<evidence type="ECO:0000313" key="4">
    <source>
        <dbReference type="EMBL" id="CAD7258387.1"/>
    </source>
</evidence>
<proteinExistence type="predicted"/>
<keyword evidence="1" id="KW-0547">Nucleotide-binding</keyword>
<sequence>MSGCTMNTGKASPGNGAQTESLQSNRIRPIKITAVGDGMVGKTCLLITYTTKQFPKDYVPTVFDNYADNITVDGHDFNMTLWDTAGQEDYERLRPLSYPNVRTNSLAAAIPLPLSLAATKTDLREEDPDCVSAAEGRKMKQKIRAARYAECSAINGEGLQEVFVEAIRSVMKKPLAPKREKAPPVHPTEIRTSISPSSAVELNRTSALANYATEAAKDKICSLDDDIQDFIALFPTDDYTAIVKDYLKNDAEFKRSQEYIASLEFAEIFDRASGSPRYKASLLTELDQDPDFVHLKKSLLDHGVDVQDIYTLYEQLLGFKMFTALRPLEGSAPKGARTEL</sequence>
<dbReference type="GO" id="GO:0022412">
    <property type="term" value="P:cellular process involved in reproduction in multicellular organism"/>
    <property type="evidence" value="ECO:0007669"/>
    <property type="project" value="UniProtKB-ARBA"/>
</dbReference>
<dbReference type="AlphaFoldDB" id="A0A7R9AR54"/>